<sequence length="106" mass="12298">MKGPYPLNLIQISLLVKPKAIGIFLIYNEKKEVIFIGRSDEDLSKELKKFLEQGKFFAFEYTINPKEAYLSECKYFHKYENNPNFIRKDHPLPPSGVEVKCPVCGL</sequence>
<evidence type="ECO:0000313" key="1">
    <source>
        <dbReference type="EMBL" id="HHR48329.1"/>
    </source>
</evidence>
<organism evidence="1">
    <name type="scientific">candidate division WOR-3 bacterium</name>
    <dbReference type="NCBI Taxonomy" id="2052148"/>
    <lineage>
        <taxon>Bacteria</taxon>
        <taxon>Bacteria division WOR-3</taxon>
    </lineage>
</organism>
<evidence type="ECO:0008006" key="2">
    <source>
        <dbReference type="Google" id="ProtNLM"/>
    </source>
</evidence>
<accession>A0A7V5XZ98</accession>
<proteinExistence type="predicted"/>
<protein>
    <recommendedName>
        <fullName evidence="2">GIY-YIG domain-containing protein</fullName>
    </recommendedName>
</protein>
<dbReference type="AlphaFoldDB" id="A0A7V5XZ98"/>
<comment type="caution">
    <text evidence="1">The sequence shown here is derived from an EMBL/GenBank/DDBJ whole genome shotgun (WGS) entry which is preliminary data.</text>
</comment>
<gene>
    <name evidence="1" type="ORF">ENV79_01630</name>
</gene>
<dbReference type="EMBL" id="DTHS01000014">
    <property type="protein sequence ID" value="HHR48329.1"/>
    <property type="molecule type" value="Genomic_DNA"/>
</dbReference>
<name>A0A7V5XZ98_UNCW3</name>
<reference evidence="1" key="1">
    <citation type="journal article" date="2020" name="mSystems">
        <title>Genome- and Community-Level Interaction Insights into Carbon Utilization and Element Cycling Functions of Hydrothermarchaeota in Hydrothermal Sediment.</title>
        <authorList>
            <person name="Zhou Z."/>
            <person name="Liu Y."/>
            <person name="Xu W."/>
            <person name="Pan J."/>
            <person name="Luo Z.H."/>
            <person name="Li M."/>
        </authorList>
    </citation>
    <scope>NUCLEOTIDE SEQUENCE [LARGE SCALE GENOMIC DNA]</scope>
    <source>
        <strain evidence="1">SpSt-791</strain>
    </source>
</reference>